<accession>K8F197</accession>
<dbReference type="AlphaFoldDB" id="K8F197"/>
<proteinExistence type="predicted"/>
<keyword evidence="2" id="KW-1185">Reference proteome</keyword>
<dbReference type="RefSeq" id="XP_007515078.1">
    <property type="nucleotide sequence ID" value="XM_007515016.1"/>
</dbReference>
<reference evidence="1 2" key="1">
    <citation type="submission" date="2011-10" db="EMBL/GenBank/DDBJ databases">
        <authorList>
            <person name="Genoscope - CEA"/>
        </authorList>
    </citation>
    <scope>NUCLEOTIDE SEQUENCE [LARGE SCALE GENOMIC DNA]</scope>
    <source>
        <strain evidence="1 2">RCC 1105</strain>
    </source>
</reference>
<organism evidence="1 2">
    <name type="scientific">Bathycoccus prasinos</name>
    <dbReference type="NCBI Taxonomy" id="41875"/>
    <lineage>
        <taxon>Eukaryota</taxon>
        <taxon>Viridiplantae</taxon>
        <taxon>Chlorophyta</taxon>
        <taxon>Mamiellophyceae</taxon>
        <taxon>Mamiellales</taxon>
        <taxon>Bathycoccaceae</taxon>
        <taxon>Bathycoccus</taxon>
    </lineage>
</organism>
<gene>
    <name evidence="1" type="ORF">Bathy02g05290</name>
</gene>
<dbReference type="EMBL" id="FO082277">
    <property type="protein sequence ID" value="CCO15318.1"/>
    <property type="molecule type" value="Genomic_DNA"/>
</dbReference>
<sequence>MEEEALKRAFERCVESSRPLPPLAVKGGDFIDDDDDNLAALKEREDAEKAGEYLERLMKEDFDGKKKARRCAEMLGPVDAFGREMPFKLEFYMILLLEEEEELGMVEKLTRLARKCEVQLGNSSASASASTSIWKQRRNEVLFAIVNARAKRNEYRAALSVCGRICATNGVEGDARTEHAARSTALRILVASGDVGKAHAMLETIDEASIGRDAMLMNRVLLSTASGEYENALRLLLQGGEGVDDAAACAKKICECALLVLKAQPKIALKGMLDALANHPSHYLSTKNEDVGIVALTNICACYDISPSDASAKMAFFRFVKSNCGANENIGNFILKKQQQQQQQTVAANY</sequence>
<dbReference type="KEGG" id="bpg:Bathy02g05290"/>
<name>K8F197_9CHLO</name>
<evidence type="ECO:0000313" key="1">
    <source>
        <dbReference type="EMBL" id="CCO15318.1"/>
    </source>
</evidence>
<dbReference type="Proteomes" id="UP000198341">
    <property type="component" value="Chromosome 2"/>
</dbReference>
<dbReference type="GeneID" id="19017642"/>
<evidence type="ECO:0000313" key="2">
    <source>
        <dbReference type="Proteomes" id="UP000198341"/>
    </source>
</evidence>
<protein>
    <submittedName>
        <fullName evidence="1">Uncharacterized protein</fullName>
    </submittedName>
</protein>